<evidence type="ECO:0000256" key="1">
    <source>
        <dbReference type="SAM" id="MobiDB-lite"/>
    </source>
</evidence>
<dbReference type="SMART" id="SM00408">
    <property type="entry name" value="IGc2"/>
    <property type="match status" value="1"/>
</dbReference>
<organism evidence="3">
    <name type="scientific">Cyprideis torosa</name>
    <dbReference type="NCBI Taxonomy" id="163714"/>
    <lineage>
        <taxon>Eukaryota</taxon>
        <taxon>Metazoa</taxon>
        <taxon>Ecdysozoa</taxon>
        <taxon>Arthropoda</taxon>
        <taxon>Crustacea</taxon>
        <taxon>Oligostraca</taxon>
        <taxon>Ostracoda</taxon>
        <taxon>Podocopa</taxon>
        <taxon>Podocopida</taxon>
        <taxon>Cytherocopina</taxon>
        <taxon>Cytheroidea</taxon>
        <taxon>Cytherideidae</taxon>
        <taxon>Cyprideis</taxon>
    </lineage>
</organism>
<sequence>MKLRRAKKKTFQSDDMETKHTSDGNVTRSSLMFTPRIEDAGRLLICKADNPDIPGSEIQDSWKLQIYYVPQATIYLGRKLDPDDIEEGDDVYFECHIKANPQAYKVSWRHNGEPLRHNVKTGIILSNQSLVLQSVKKNQTGRYTCLATNLVGVGESKAVRLDVKLVVCDVGVGHHIMLLAGFEIETHIAPICRAQQITRYGVGRREEVQVRCQVEARPAVSEFRWGFNSSTDVVDIAQSLFTVSAFESVVSYTPMTARDYGNLLCWAANSVGKQKTPCVFEIQPAGIPDPPRNCNTSNITTTSLEVHCTPGFDGGIKQQFHLNIFEGNSQIFHSNLTSETPDFLVDGLLPGSHVLLSLSAQNAKGQSSEGVVLQATTLRLPERIMDAGVKPNMGPWRITPILGVLIGVVAALVMAALIIVVVMRFREGAVHKPTKPKTADASAATRPLRGPELEVDAYGVEEKYTVEHLAESGLWTAPSRNLMTTTIISAAITKAATTPIKTPKIGVILQGPMFGLTPASMILSGSLKRDFDVCSEKGAPTKLNNIIPYTHRDPCGPPDDMPFTSLPRGSYHTLPIKQNGDLMYAELDLPRLQSSTRSILRPRGDSTVYATIDHHTRDPIGTYMGARSPHEDLANGDLMYAELDLPRLQSSTRSILRPRGDSTVYATIDHHTRDPIGTYMGARSPHEDLAVLNISSTASTASNRESSV</sequence>
<dbReference type="AlphaFoldDB" id="A0A7R8W1M5"/>
<dbReference type="SMART" id="SM00409">
    <property type="entry name" value="IG"/>
    <property type="match status" value="1"/>
</dbReference>
<feature type="compositionally biased region" description="Basic residues" evidence="1">
    <location>
        <begin position="1"/>
        <end position="10"/>
    </location>
</feature>
<keyword evidence="2" id="KW-0472">Membrane</keyword>
<dbReference type="InterPro" id="IPR003598">
    <property type="entry name" value="Ig_sub2"/>
</dbReference>
<dbReference type="InterPro" id="IPR013783">
    <property type="entry name" value="Ig-like_fold"/>
</dbReference>
<dbReference type="PANTHER" id="PTHR23278:SF19">
    <property type="entry name" value="OBSCURIN"/>
    <property type="match status" value="1"/>
</dbReference>
<dbReference type="CDD" id="cd00063">
    <property type="entry name" value="FN3"/>
    <property type="match status" value="1"/>
</dbReference>
<dbReference type="PROSITE" id="PS50853">
    <property type="entry name" value="FN3"/>
    <property type="match status" value="1"/>
</dbReference>
<keyword evidence="2" id="KW-0812">Transmembrane</keyword>
<dbReference type="InterPro" id="IPR036116">
    <property type="entry name" value="FN3_sf"/>
</dbReference>
<dbReference type="PANTHER" id="PTHR23278">
    <property type="entry name" value="SIDESTEP PROTEIN"/>
    <property type="match status" value="1"/>
</dbReference>
<dbReference type="SMART" id="SM00060">
    <property type="entry name" value="FN3"/>
    <property type="match status" value="1"/>
</dbReference>
<dbReference type="InterPro" id="IPR007110">
    <property type="entry name" value="Ig-like_dom"/>
</dbReference>
<name>A0A7R8W1M5_9CRUS</name>
<dbReference type="InterPro" id="IPR003599">
    <property type="entry name" value="Ig_sub"/>
</dbReference>
<dbReference type="SUPFAM" id="SSF48726">
    <property type="entry name" value="Immunoglobulin"/>
    <property type="match status" value="2"/>
</dbReference>
<protein>
    <submittedName>
        <fullName evidence="3">Uncharacterized protein</fullName>
    </submittedName>
</protein>
<proteinExistence type="predicted"/>
<reference evidence="3" key="1">
    <citation type="submission" date="2020-11" db="EMBL/GenBank/DDBJ databases">
        <authorList>
            <person name="Tran Van P."/>
        </authorList>
    </citation>
    <scope>NUCLEOTIDE SEQUENCE</scope>
</reference>
<accession>A0A7R8W1M5</accession>
<dbReference type="InterPro" id="IPR003961">
    <property type="entry name" value="FN3_dom"/>
</dbReference>
<keyword evidence="2" id="KW-1133">Transmembrane helix</keyword>
<dbReference type="OrthoDB" id="8825892at2759"/>
<evidence type="ECO:0000256" key="2">
    <source>
        <dbReference type="SAM" id="Phobius"/>
    </source>
</evidence>
<gene>
    <name evidence="3" type="ORF">CTOB1V02_LOCUS1146</name>
</gene>
<evidence type="ECO:0000313" key="3">
    <source>
        <dbReference type="EMBL" id="CAD7223152.1"/>
    </source>
</evidence>
<dbReference type="Gene3D" id="2.60.40.10">
    <property type="entry name" value="Immunoglobulins"/>
    <property type="match status" value="4"/>
</dbReference>
<feature type="region of interest" description="Disordered" evidence="1">
    <location>
        <begin position="1"/>
        <end position="28"/>
    </location>
</feature>
<feature type="transmembrane region" description="Helical" evidence="2">
    <location>
        <begin position="401"/>
        <end position="425"/>
    </location>
</feature>
<dbReference type="EMBL" id="OB660160">
    <property type="protein sequence ID" value="CAD7223152.1"/>
    <property type="molecule type" value="Genomic_DNA"/>
</dbReference>
<dbReference type="PROSITE" id="PS50835">
    <property type="entry name" value="IG_LIKE"/>
    <property type="match status" value="2"/>
</dbReference>
<dbReference type="InterPro" id="IPR036179">
    <property type="entry name" value="Ig-like_dom_sf"/>
</dbReference>
<dbReference type="Pfam" id="PF13927">
    <property type="entry name" value="Ig_3"/>
    <property type="match status" value="1"/>
</dbReference>
<dbReference type="SUPFAM" id="SSF49265">
    <property type="entry name" value="Fibronectin type III"/>
    <property type="match status" value="1"/>
</dbReference>